<dbReference type="PROSITE" id="PS51677">
    <property type="entry name" value="NODB"/>
    <property type="match status" value="1"/>
</dbReference>
<evidence type="ECO:0000313" key="14">
    <source>
        <dbReference type="EMBL" id="CEH13406.1"/>
    </source>
</evidence>
<organism evidence="14 15">
    <name type="scientific">Ceraceosorus bombacis</name>
    <dbReference type="NCBI Taxonomy" id="401625"/>
    <lineage>
        <taxon>Eukaryota</taxon>
        <taxon>Fungi</taxon>
        <taxon>Dikarya</taxon>
        <taxon>Basidiomycota</taxon>
        <taxon>Ustilaginomycotina</taxon>
        <taxon>Exobasidiomycetes</taxon>
        <taxon>Ceraceosorales</taxon>
        <taxon>Ceraceosoraceae</taxon>
        <taxon>Ceraceosorus</taxon>
    </lineage>
</organism>
<dbReference type="STRING" id="401625.A0A0P1BCH3"/>
<feature type="chain" id="PRO_5006059390" description="chitin deacetylase" evidence="12">
    <location>
        <begin position="22"/>
        <end position="421"/>
    </location>
</feature>
<dbReference type="GO" id="GO:0006032">
    <property type="term" value="P:chitin catabolic process"/>
    <property type="evidence" value="ECO:0007669"/>
    <property type="project" value="UniProtKB-KW"/>
</dbReference>
<feature type="signal peptide" evidence="12">
    <location>
        <begin position="1"/>
        <end position="21"/>
    </location>
</feature>
<feature type="compositionally biased region" description="Polar residues" evidence="11">
    <location>
        <begin position="39"/>
        <end position="60"/>
    </location>
</feature>
<feature type="compositionally biased region" description="Low complexity" evidence="11">
    <location>
        <begin position="348"/>
        <end position="389"/>
    </location>
</feature>
<keyword evidence="3" id="KW-0325">Glycoprotein</keyword>
<keyword evidence="4" id="KW-0146">Chitin degradation</keyword>
<dbReference type="SUPFAM" id="SSF88713">
    <property type="entry name" value="Glycoside hydrolase/deacetylase"/>
    <property type="match status" value="1"/>
</dbReference>
<accession>A0A0P1BCH3</accession>
<proteinExistence type="predicted"/>
<dbReference type="EC" id="3.5.1.41" evidence="9"/>
<keyword evidence="3" id="KW-0336">GPI-anchor</keyword>
<dbReference type="Proteomes" id="UP000054845">
    <property type="component" value="Unassembled WGS sequence"/>
</dbReference>
<keyword evidence="5" id="KW-0119">Carbohydrate metabolism</keyword>
<dbReference type="GO" id="GO:0000272">
    <property type="term" value="P:polysaccharide catabolic process"/>
    <property type="evidence" value="ECO:0007669"/>
    <property type="project" value="UniProtKB-KW"/>
</dbReference>
<keyword evidence="7" id="KW-0449">Lipoprotein</keyword>
<dbReference type="GO" id="GO:0005886">
    <property type="term" value="C:plasma membrane"/>
    <property type="evidence" value="ECO:0007669"/>
    <property type="project" value="UniProtKB-SubCell"/>
</dbReference>
<keyword evidence="15" id="KW-1185">Reference proteome</keyword>
<dbReference type="GO" id="GO:0009272">
    <property type="term" value="P:fungal-type cell wall biogenesis"/>
    <property type="evidence" value="ECO:0007669"/>
    <property type="project" value="UniProtKB-ARBA"/>
</dbReference>
<evidence type="ECO:0000256" key="3">
    <source>
        <dbReference type="ARBA" id="ARBA00022622"/>
    </source>
</evidence>
<evidence type="ECO:0000256" key="10">
    <source>
        <dbReference type="ARBA" id="ARBA00048494"/>
    </source>
</evidence>
<comment type="subcellular location">
    <subcellularLocation>
        <location evidence="2">Cell membrane</location>
        <topology evidence="2">Lipid-anchor</topology>
        <topology evidence="2">GPI-anchor</topology>
    </subcellularLocation>
</comment>
<evidence type="ECO:0000256" key="11">
    <source>
        <dbReference type="SAM" id="MobiDB-lite"/>
    </source>
</evidence>
<dbReference type="InterPro" id="IPR002509">
    <property type="entry name" value="NODB_dom"/>
</dbReference>
<keyword evidence="3" id="KW-0472">Membrane</keyword>
<evidence type="ECO:0000256" key="2">
    <source>
        <dbReference type="ARBA" id="ARBA00004609"/>
    </source>
</evidence>
<dbReference type="PANTHER" id="PTHR10587">
    <property type="entry name" value="GLYCOSYL TRANSFERASE-RELATED"/>
    <property type="match status" value="1"/>
</dbReference>
<dbReference type="InterPro" id="IPR011330">
    <property type="entry name" value="Glyco_hydro/deAcase_b/a-brl"/>
</dbReference>
<evidence type="ECO:0000256" key="7">
    <source>
        <dbReference type="ARBA" id="ARBA00023288"/>
    </source>
</evidence>
<dbReference type="OrthoDB" id="407355at2759"/>
<evidence type="ECO:0000256" key="9">
    <source>
        <dbReference type="ARBA" id="ARBA00024056"/>
    </source>
</evidence>
<comment type="catalytic activity">
    <reaction evidence="10">
        <text>[(1-&gt;4)-N-acetyl-beta-D-glucosaminyl](n) + n H2O = chitosan + n acetate</text>
        <dbReference type="Rhea" id="RHEA:10464"/>
        <dbReference type="Rhea" id="RHEA-COMP:9593"/>
        <dbReference type="Rhea" id="RHEA-COMP:9597"/>
        <dbReference type="ChEBI" id="CHEBI:15377"/>
        <dbReference type="ChEBI" id="CHEBI:17029"/>
        <dbReference type="ChEBI" id="CHEBI:30089"/>
        <dbReference type="ChEBI" id="CHEBI:57704"/>
        <dbReference type="EC" id="3.5.1.41"/>
    </reaction>
    <physiologicalReaction direction="left-to-right" evidence="10">
        <dbReference type="Rhea" id="RHEA:10465"/>
    </physiologicalReaction>
</comment>
<feature type="domain" description="NodB homology" evidence="13">
    <location>
        <begin position="116"/>
        <end position="321"/>
    </location>
</feature>
<name>A0A0P1BCH3_9BASI</name>
<evidence type="ECO:0000256" key="4">
    <source>
        <dbReference type="ARBA" id="ARBA00023024"/>
    </source>
</evidence>
<evidence type="ECO:0000256" key="1">
    <source>
        <dbReference type="ARBA" id="ARBA00001941"/>
    </source>
</evidence>
<feature type="region of interest" description="Disordered" evidence="11">
    <location>
        <begin position="38"/>
        <end position="60"/>
    </location>
</feature>
<dbReference type="InterPro" id="IPR050248">
    <property type="entry name" value="Polysacc_deacetylase_ArnD"/>
</dbReference>
<dbReference type="AlphaFoldDB" id="A0A0P1BCH3"/>
<dbReference type="GO" id="GO:0098552">
    <property type="term" value="C:side of membrane"/>
    <property type="evidence" value="ECO:0007669"/>
    <property type="project" value="UniProtKB-KW"/>
</dbReference>
<dbReference type="GO" id="GO:0004099">
    <property type="term" value="F:chitin deacetylase activity"/>
    <property type="evidence" value="ECO:0007669"/>
    <property type="project" value="UniProtKB-EC"/>
</dbReference>
<feature type="region of interest" description="Disordered" evidence="11">
    <location>
        <begin position="329"/>
        <end position="400"/>
    </location>
</feature>
<dbReference type="PANTHER" id="PTHR10587:SF135">
    <property type="entry name" value="CHITIN DEACETYLASE 3"/>
    <property type="match status" value="1"/>
</dbReference>
<comment type="cofactor">
    <cofactor evidence="1">
        <name>Co(2+)</name>
        <dbReference type="ChEBI" id="CHEBI:48828"/>
    </cofactor>
</comment>
<evidence type="ECO:0000256" key="6">
    <source>
        <dbReference type="ARBA" id="ARBA00023285"/>
    </source>
</evidence>
<evidence type="ECO:0000256" key="12">
    <source>
        <dbReference type="SAM" id="SignalP"/>
    </source>
</evidence>
<evidence type="ECO:0000313" key="15">
    <source>
        <dbReference type="Proteomes" id="UP000054845"/>
    </source>
</evidence>
<dbReference type="Gene3D" id="3.20.20.370">
    <property type="entry name" value="Glycoside hydrolase/deacetylase"/>
    <property type="match status" value="1"/>
</dbReference>
<evidence type="ECO:0000259" key="13">
    <source>
        <dbReference type="PROSITE" id="PS51677"/>
    </source>
</evidence>
<evidence type="ECO:0000256" key="8">
    <source>
        <dbReference type="ARBA" id="ARBA00023326"/>
    </source>
</evidence>
<keyword evidence="8" id="KW-0624">Polysaccharide degradation</keyword>
<keyword evidence="12" id="KW-0732">Signal</keyword>
<dbReference type="EMBL" id="CCYA01000217">
    <property type="protein sequence ID" value="CEH13406.1"/>
    <property type="molecule type" value="Genomic_DNA"/>
</dbReference>
<reference evidence="14 15" key="1">
    <citation type="submission" date="2014-09" db="EMBL/GenBank/DDBJ databases">
        <authorList>
            <person name="Magalhaes I.L.F."/>
            <person name="Oliveira U."/>
            <person name="Santos F.R."/>
            <person name="Vidigal T.H.D.A."/>
            <person name="Brescovit A.D."/>
            <person name="Santos A.J."/>
        </authorList>
    </citation>
    <scope>NUCLEOTIDE SEQUENCE [LARGE SCALE GENOMIC DNA]</scope>
</reference>
<sequence length="421" mass="45165">MRLISSVVGAVVLAAYPLVAGAPAGRDMYLDTDSHPVQKRQNGQRQWPTINQTPPSSMTPASWTAAYQRAKDAGRIPSVPPSSNGQYPPGTDPNFAQSWTWTKAFGPDDIYEAPANEMGVSFDDGPTANSPTLYSFLQQHNQTSTSFMIGSQIIANQDAFHQAASNHLVHLALHTWSHHLLTEMTDEMIVAEFGWNMQAVLDLSGRLPAFYRPPQGDVDARVRAIAKEVFGLTCVLWDYDSDDWCIQADGSSACPGENPGGSADSVKAYIQQTLHKSDRSSGIIMLEHELTQFSVGNFIEYFPQLAGLGWRPMAIPDLSNVDKDWYANAADDDDTPRSQTDVLPIPQSTTTQSSSTSASSSAPTSAATVTASGSTTARSTATVVTTTSVPRESSSSPNGAWGVAPSSTLLLCALVIVSFSL</sequence>
<evidence type="ECO:0000256" key="5">
    <source>
        <dbReference type="ARBA" id="ARBA00023277"/>
    </source>
</evidence>
<dbReference type="Pfam" id="PF01522">
    <property type="entry name" value="Polysacc_deac_1"/>
    <property type="match status" value="1"/>
</dbReference>
<keyword evidence="6" id="KW-0170">Cobalt</keyword>
<protein>
    <recommendedName>
        <fullName evidence="9">chitin deacetylase</fullName>
        <ecNumber evidence="9">3.5.1.41</ecNumber>
    </recommendedName>
</protein>